<protein>
    <submittedName>
        <fullName evidence="1">Uncharacterized protein</fullName>
    </submittedName>
</protein>
<evidence type="ECO:0000313" key="1">
    <source>
        <dbReference type="EMBL" id="MBP1860371.1"/>
    </source>
</evidence>
<keyword evidence="2" id="KW-1185">Reference proteome</keyword>
<gene>
    <name evidence="1" type="ORF">J2Z75_003892</name>
</gene>
<dbReference type="RefSeq" id="WP_209854379.1">
    <property type="nucleotide sequence ID" value="NZ_JAGGJV010000007.1"/>
</dbReference>
<evidence type="ECO:0000313" key="2">
    <source>
        <dbReference type="Proteomes" id="UP000823786"/>
    </source>
</evidence>
<sequence length="123" mass="14027">MATILSCNTLKFSASELGHFDPEYLSCHCSLLHVRGVDYQHAVVELGVIDAFTRMRPLFQFALAWLPAERPFIFSINYTEKLHNLEENLGAQRVPIMPDELRELHSDIAVLGTRSHDETMRDA</sequence>
<comment type="caution">
    <text evidence="1">The sequence shown here is derived from an EMBL/GenBank/DDBJ whole genome shotgun (WGS) entry which is preliminary data.</text>
</comment>
<dbReference type="Proteomes" id="UP000823786">
    <property type="component" value="Unassembled WGS sequence"/>
</dbReference>
<reference evidence="1 2" key="1">
    <citation type="submission" date="2021-03" db="EMBL/GenBank/DDBJ databases">
        <title>Genomic Encyclopedia of Type Strains, Phase IV (KMG-IV): sequencing the most valuable type-strain genomes for metagenomic binning, comparative biology and taxonomic classification.</title>
        <authorList>
            <person name="Goeker M."/>
        </authorList>
    </citation>
    <scope>NUCLEOTIDE SEQUENCE [LARGE SCALE GENOMIC DNA]</scope>
    <source>
        <strain evidence="1 2">DSM 26427</strain>
    </source>
</reference>
<organism evidence="1 2">
    <name type="scientific">Rhizobium herbae</name>
    <dbReference type="NCBI Taxonomy" id="508661"/>
    <lineage>
        <taxon>Bacteria</taxon>
        <taxon>Pseudomonadati</taxon>
        <taxon>Pseudomonadota</taxon>
        <taxon>Alphaproteobacteria</taxon>
        <taxon>Hyphomicrobiales</taxon>
        <taxon>Rhizobiaceae</taxon>
        <taxon>Rhizobium/Agrobacterium group</taxon>
        <taxon>Rhizobium</taxon>
    </lineage>
</organism>
<dbReference type="EMBL" id="JAGGJV010000007">
    <property type="protein sequence ID" value="MBP1860371.1"/>
    <property type="molecule type" value="Genomic_DNA"/>
</dbReference>
<accession>A0ABS4ER01</accession>
<name>A0ABS4ER01_9HYPH</name>
<proteinExistence type="predicted"/>